<gene>
    <name evidence="5" type="ORF">CJF24_03730</name>
</gene>
<dbReference type="Gene3D" id="3.90.220.20">
    <property type="entry name" value="DNA methylase specificity domains"/>
    <property type="match status" value="2"/>
</dbReference>
<keyword evidence="2" id="KW-0680">Restriction system</keyword>
<proteinExistence type="inferred from homology"/>
<dbReference type="CDD" id="cd17253">
    <property type="entry name" value="RMtype1_S_Eco933I-TRD2-CR2_like"/>
    <property type="match status" value="1"/>
</dbReference>
<accession>A0ABY3MQ90</accession>
<evidence type="ECO:0000313" key="6">
    <source>
        <dbReference type="Proteomes" id="UP000323129"/>
    </source>
</evidence>
<dbReference type="InterPro" id="IPR000055">
    <property type="entry name" value="Restrct_endonuc_typeI_TRD"/>
</dbReference>
<evidence type="ECO:0000256" key="1">
    <source>
        <dbReference type="ARBA" id="ARBA00010923"/>
    </source>
</evidence>
<comment type="similarity">
    <text evidence="1">Belongs to the type-I restriction system S methylase family.</text>
</comment>
<keyword evidence="3" id="KW-0238">DNA-binding</keyword>
<organism evidence="5 6">
    <name type="scientific">Aeromonas veronii</name>
    <dbReference type="NCBI Taxonomy" id="654"/>
    <lineage>
        <taxon>Bacteria</taxon>
        <taxon>Pseudomonadati</taxon>
        <taxon>Pseudomonadota</taxon>
        <taxon>Gammaproteobacteria</taxon>
        <taxon>Aeromonadales</taxon>
        <taxon>Aeromonadaceae</taxon>
        <taxon>Aeromonas</taxon>
    </lineage>
</organism>
<dbReference type="InterPro" id="IPR052021">
    <property type="entry name" value="Type-I_RS_S_subunit"/>
</dbReference>
<dbReference type="Gene3D" id="1.10.287.1120">
    <property type="entry name" value="Bipartite methylase S protein"/>
    <property type="match status" value="1"/>
</dbReference>
<evidence type="ECO:0000256" key="3">
    <source>
        <dbReference type="ARBA" id="ARBA00023125"/>
    </source>
</evidence>
<evidence type="ECO:0000256" key="2">
    <source>
        <dbReference type="ARBA" id="ARBA00022747"/>
    </source>
</evidence>
<dbReference type="RefSeq" id="WP_115544649.1">
    <property type="nucleotide sequence ID" value="NZ_NMUR01000023.1"/>
</dbReference>
<evidence type="ECO:0000313" key="5">
    <source>
        <dbReference type="EMBL" id="TYD47455.1"/>
    </source>
</evidence>
<reference evidence="5 6" key="1">
    <citation type="submission" date="2017-08" db="EMBL/GenBank/DDBJ databases">
        <title>Aeromonas veronii bv sobria strain NS22 whole genome sequencing.</title>
        <authorList>
            <person name="Katharios P."/>
            <person name="Ha V.Q."/>
            <person name="Smyrli M."/>
        </authorList>
    </citation>
    <scope>NUCLEOTIDE SEQUENCE [LARGE SCALE GENOMIC DNA]</scope>
    <source>
        <strain evidence="5 6">NS22</strain>
    </source>
</reference>
<dbReference type="InterPro" id="IPR044946">
    <property type="entry name" value="Restrct_endonuc_typeI_TRD_sf"/>
</dbReference>
<sequence length="433" mass="48768">MSDMHEISLRSFFSHSITGEWGSEPIGNKDVTVFRAADFTKDCKLRRDGGVLRAIPPSKLNARRLENNDILIEKSGGSPDQPVGRAVLFEPQDEDQVAVCSNFIQRMVVKECYEPLFVYYLLLFLYEQNATLPYQQQTTGIINLKLEEYLELQVKTYLDRSVQTQIASILKSVDQQIALTLSQIEKMTLLKQGMMADLFSRGIDPATDQLRPSVHDAPELYQETSIGLLPKEWEVCPLGSISSIASGITLGKDLSKMTTVRVPYLRVANVQDGYLDLTEVKFVDVPEAEATKYLLLYGDVLMNEGGDFDKLGRGAVWRNEVEGCCHQNHVFRVRTVQAELRPEFLAYWSASTYGKRYFILNSKQSTNLASINSTQLKAFPVAKPSLDEQSAIEDRLQSIDRMIDMCQLDVDKLKQQKSGLMRDLLTGKVPVSA</sequence>
<feature type="domain" description="Type I restriction modification DNA specificity" evidence="4">
    <location>
        <begin position="60"/>
        <end position="183"/>
    </location>
</feature>
<dbReference type="PANTHER" id="PTHR30408">
    <property type="entry name" value="TYPE-1 RESTRICTION ENZYME ECOKI SPECIFICITY PROTEIN"/>
    <property type="match status" value="1"/>
</dbReference>
<dbReference type="Proteomes" id="UP000323129">
    <property type="component" value="Unassembled WGS sequence"/>
</dbReference>
<evidence type="ECO:0000259" key="4">
    <source>
        <dbReference type="Pfam" id="PF01420"/>
    </source>
</evidence>
<comment type="caution">
    <text evidence="5">The sequence shown here is derived from an EMBL/GenBank/DDBJ whole genome shotgun (WGS) entry which is preliminary data.</text>
</comment>
<feature type="domain" description="Type I restriction modification DNA specificity" evidence="4">
    <location>
        <begin position="230"/>
        <end position="404"/>
    </location>
</feature>
<keyword evidence="6" id="KW-1185">Reference proteome</keyword>
<name>A0ABY3MQ90_AERVE</name>
<protein>
    <recommendedName>
        <fullName evidence="4">Type I restriction modification DNA specificity domain-containing protein</fullName>
    </recommendedName>
</protein>
<dbReference type="PANTHER" id="PTHR30408:SF12">
    <property type="entry name" value="TYPE I RESTRICTION ENZYME MJAVIII SPECIFICITY SUBUNIT"/>
    <property type="match status" value="1"/>
</dbReference>
<dbReference type="EMBL" id="NQMC01000007">
    <property type="protein sequence ID" value="TYD47455.1"/>
    <property type="molecule type" value="Genomic_DNA"/>
</dbReference>
<dbReference type="SUPFAM" id="SSF116734">
    <property type="entry name" value="DNA methylase specificity domain"/>
    <property type="match status" value="2"/>
</dbReference>
<dbReference type="Pfam" id="PF01420">
    <property type="entry name" value="Methylase_S"/>
    <property type="match status" value="2"/>
</dbReference>